<dbReference type="InterPro" id="IPR036928">
    <property type="entry name" value="AS_sf"/>
</dbReference>
<proteinExistence type="predicted"/>
<dbReference type="PANTHER" id="PTHR11895">
    <property type="entry name" value="TRANSAMIDASE"/>
    <property type="match status" value="1"/>
</dbReference>
<dbReference type="GO" id="GO:0016620">
    <property type="term" value="F:oxidoreductase activity, acting on the aldehyde or oxo group of donors, NAD or NADP as acceptor"/>
    <property type="evidence" value="ECO:0007669"/>
    <property type="project" value="InterPro"/>
</dbReference>
<evidence type="ECO:0000256" key="1">
    <source>
        <dbReference type="ARBA" id="ARBA00023002"/>
    </source>
</evidence>
<dbReference type="SUPFAM" id="SSF53720">
    <property type="entry name" value="ALDH-like"/>
    <property type="match status" value="1"/>
</dbReference>
<dbReference type="InterPro" id="IPR000120">
    <property type="entry name" value="Amidase"/>
</dbReference>
<evidence type="ECO:0000313" key="5">
    <source>
        <dbReference type="Proteomes" id="UP001206128"/>
    </source>
</evidence>
<dbReference type="RefSeq" id="WP_253766702.1">
    <property type="nucleotide sequence ID" value="NZ_JAMTCK010000001.1"/>
</dbReference>
<reference evidence="4" key="1">
    <citation type="submission" date="2022-06" db="EMBL/GenBank/DDBJ databases">
        <title>Genomic Encyclopedia of Archaeal and Bacterial Type Strains, Phase II (KMG-II): from individual species to whole genera.</title>
        <authorList>
            <person name="Goeker M."/>
        </authorList>
    </citation>
    <scope>NUCLEOTIDE SEQUENCE</scope>
    <source>
        <strain evidence="4">DSM 43935</strain>
    </source>
</reference>
<dbReference type="InterPro" id="IPR015590">
    <property type="entry name" value="Aldehyde_DH_dom"/>
</dbReference>
<evidence type="ECO:0000259" key="3">
    <source>
        <dbReference type="Pfam" id="PF01425"/>
    </source>
</evidence>
<dbReference type="Gene3D" id="3.90.1300.10">
    <property type="entry name" value="Amidase signature (AS) domain"/>
    <property type="match status" value="1"/>
</dbReference>
<evidence type="ECO:0000313" key="4">
    <source>
        <dbReference type="EMBL" id="MCP2163772.1"/>
    </source>
</evidence>
<dbReference type="Pfam" id="PF01425">
    <property type="entry name" value="Amidase"/>
    <property type="match status" value="1"/>
</dbReference>
<keyword evidence="5" id="KW-1185">Reference proteome</keyword>
<dbReference type="Proteomes" id="UP001206128">
    <property type="component" value="Unassembled WGS sequence"/>
</dbReference>
<gene>
    <name evidence="4" type="ORF">LX83_000612</name>
</gene>
<dbReference type="InterPro" id="IPR016161">
    <property type="entry name" value="Ald_DH/histidinol_DH"/>
</dbReference>
<feature type="domain" description="Amidase" evidence="3">
    <location>
        <begin position="462"/>
        <end position="811"/>
    </location>
</feature>
<dbReference type="InterPro" id="IPR020556">
    <property type="entry name" value="Amidase_CS"/>
</dbReference>
<sequence>MESTTADVVAACVAAERAAADLAELPLARRSALLTAVADALAADGAALIALADAETALGVEPLRAELARTTAQLRLLADEVLRGDFLQARDEGAVQRVLVPIGPVAVYAASNFPFALSVAGSDTASALAAGCPVVVKAHPGHPRTSRRTEEVVAEALAGAPRGCFSVVHGFTAGSALITDPRIKAAAFTGSQAGGRALFDAAAARPDPIPFYGELGSVNPVFVTRAAIEARGAEIVAGFAGSLSRYNGQLCTSPGLLLLPEGHGLTGELAAAVAALPVAPMLNERIAHGYREGVTRLSTVATRLAGAGAGPQLFQASAADFHGHPELREECFGPASVIVEYRGEDELLALAAAVPGSLTATIHAEPGDTVLARRLVRVLSRRAGRLVWNDWPTGVAVNRATNHGGPWPATTNPLHTSIGTEAVRRFQVPVAVQGVPAEVLPVPGAARHVRDGGPYTWIAPTERPLDGFTLAVKELFAVAGRPLGAGSAARATADPEPTTAEVVTRLVDAGARLVGTTALHEFAFGVTGINHHTGTPVNPSAPGRIPGGSSSGSAAAVADGSARIALATDTGGSVRIPAALCGVVGFKPSHGRYPATGVFPLSPTLDHVGVHARTVADVCRVHRALGHSVSDAPDVLRLGVLTREVEHADTPVREATRAALERLAAAGHKLVDITELPAPEAVLGTSNTIMFFEAAAVHRESLRANAVGYGRDVHDRLVAGAAIAPEDYQRALRHRERVATQVRALFADVDALIGPTVGLLAPPMSVAAEDTALPARLVANTRLANLTGSPAISLPLPGADAPVGLQLTGTSDADLLGHAALVAAVLGQR</sequence>
<evidence type="ECO:0000259" key="2">
    <source>
        <dbReference type="Pfam" id="PF00171"/>
    </source>
</evidence>
<dbReference type="SUPFAM" id="SSF75304">
    <property type="entry name" value="Amidase signature (AS) enzymes"/>
    <property type="match status" value="1"/>
</dbReference>
<dbReference type="InterPro" id="IPR016163">
    <property type="entry name" value="Ald_DH_C"/>
</dbReference>
<protein>
    <submittedName>
        <fullName evidence="4">Asp-tRNAAsn/Glu-tRNAGln amidotransferase A subunit</fullName>
    </submittedName>
</protein>
<feature type="domain" description="Aldehyde dehydrogenase" evidence="2">
    <location>
        <begin position="2"/>
        <end position="405"/>
    </location>
</feature>
<dbReference type="Pfam" id="PF00171">
    <property type="entry name" value="Aldedh"/>
    <property type="match status" value="1"/>
</dbReference>
<dbReference type="AlphaFoldDB" id="A0AAE3G8T0"/>
<dbReference type="EMBL" id="JAMTCK010000001">
    <property type="protein sequence ID" value="MCP2163772.1"/>
    <property type="molecule type" value="Genomic_DNA"/>
</dbReference>
<keyword evidence="1" id="KW-0560">Oxidoreductase</keyword>
<dbReference type="PROSITE" id="PS00571">
    <property type="entry name" value="AMIDASES"/>
    <property type="match status" value="1"/>
</dbReference>
<dbReference type="PANTHER" id="PTHR11895:SF67">
    <property type="entry name" value="AMIDASE DOMAIN-CONTAINING PROTEIN"/>
    <property type="match status" value="1"/>
</dbReference>
<organism evidence="4 5">
    <name type="scientific">Goodfellowiella coeruleoviolacea</name>
    <dbReference type="NCBI Taxonomy" id="334858"/>
    <lineage>
        <taxon>Bacteria</taxon>
        <taxon>Bacillati</taxon>
        <taxon>Actinomycetota</taxon>
        <taxon>Actinomycetes</taxon>
        <taxon>Pseudonocardiales</taxon>
        <taxon>Pseudonocardiaceae</taxon>
        <taxon>Goodfellowiella</taxon>
    </lineage>
</organism>
<comment type="caution">
    <text evidence="4">The sequence shown here is derived from an EMBL/GenBank/DDBJ whole genome shotgun (WGS) entry which is preliminary data.</text>
</comment>
<name>A0AAE3G8T0_9PSEU</name>
<accession>A0AAE3G8T0</accession>
<dbReference type="InterPro" id="IPR016162">
    <property type="entry name" value="Ald_DH_N"/>
</dbReference>
<dbReference type="Gene3D" id="3.40.605.10">
    <property type="entry name" value="Aldehyde Dehydrogenase, Chain A, domain 1"/>
    <property type="match status" value="1"/>
</dbReference>
<dbReference type="Gene3D" id="3.40.309.10">
    <property type="entry name" value="Aldehyde Dehydrogenase, Chain A, domain 2"/>
    <property type="match status" value="1"/>
</dbReference>
<dbReference type="InterPro" id="IPR023631">
    <property type="entry name" value="Amidase_dom"/>
</dbReference>